<dbReference type="EMBL" id="HG793125">
    <property type="protein sequence ID" value="CDK25260.1"/>
    <property type="molecule type" value="Genomic_DNA"/>
</dbReference>
<dbReference type="OrthoDB" id="4036304at2759"/>
<evidence type="ECO:0000313" key="4">
    <source>
        <dbReference type="Proteomes" id="UP000019384"/>
    </source>
</evidence>
<feature type="region of interest" description="Disordered" evidence="2">
    <location>
        <begin position="402"/>
        <end position="489"/>
    </location>
</feature>
<evidence type="ECO:0000256" key="2">
    <source>
        <dbReference type="SAM" id="MobiDB-lite"/>
    </source>
</evidence>
<feature type="compositionally biased region" description="Polar residues" evidence="2">
    <location>
        <begin position="99"/>
        <end position="111"/>
    </location>
</feature>
<keyword evidence="4" id="KW-1185">Reference proteome</keyword>
<dbReference type="RefSeq" id="XP_022457272.1">
    <property type="nucleotide sequence ID" value="XM_022605844.1"/>
</dbReference>
<gene>
    <name evidence="3" type="ORF">KUCA_T00001227001</name>
</gene>
<evidence type="ECO:0008006" key="5">
    <source>
        <dbReference type="Google" id="ProtNLM"/>
    </source>
</evidence>
<dbReference type="AlphaFoldDB" id="W6MTV1"/>
<dbReference type="Proteomes" id="UP000019384">
    <property type="component" value="Unassembled WGS sequence"/>
</dbReference>
<protein>
    <recommendedName>
        <fullName evidence="5">Topoisomerase I damage affected protein 11</fullName>
    </recommendedName>
</protein>
<feature type="compositionally biased region" description="Polar residues" evidence="2">
    <location>
        <begin position="424"/>
        <end position="452"/>
    </location>
</feature>
<reference evidence="3" key="1">
    <citation type="submission" date="2013-12" db="EMBL/GenBank/DDBJ databases">
        <authorList>
            <person name="Genoscope - CEA"/>
        </authorList>
    </citation>
    <scope>NUCLEOTIDE SEQUENCE</scope>
    <source>
        <strain evidence="3">CBS 1993</strain>
    </source>
</reference>
<keyword evidence="1" id="KW-0175">Coiled coil</keyword>
<feature type="compositionally biased region" description="Basic and acidic residues" evidence="2">
    <location>
        <begin position="41"/>
        <end position="54"/>
    </location>
</feature>
<evidence type="ECO:0000313" key="3">
    <source>
        <dbReference type="EMBL" id="CDK25260.1"/>
    </source>
</evidence>
<organism evidence="3 4">
    <name type="scientific">Kuraishia capsulata CBS 1993</name>
    <dbReference type="NCBI Taxonomy" id="1382522"/>
    <lineage>
        <taxon>Eukaryota</taxon>
        <taxon>Fungi</taxon>
        <taxon>Dikarya</taxon>
        <taxon>Ascomycota</taxon>
        <taxon>Saccharomycotina</taxon>
        <taxon>Pichiomycetes</taxon>
        <taxon>Pichiales</taxon>
        <taxon>Pichiaceae</taxon>
        <taxon>Kuraishia</taxon>
    </lineage>
</organism>
<evidence type="ECO:0000256" key="1">
    <source>
        <dbReference type="SAM" id="Coils"/>
    </source>
</evidence>
<feature type="region of interest" description="Disordered" evidence="2">
    <location>
        <begin position="337"/>
        <end position="359"/>
    </location>
</feature>
<feature type="compositionally biased region" description="Basic and acidic residues" evidence="2">
    <location>
        <begin position="473"/>
        <end position="482"/>
    </location>
</feature>
<dbReference type="GeneID" id="34518660"/>
<sequence length="510" mass="55512">MDLNQKSLHPVLSSSSSSETSNQISPDPTGGAGSGMARLGTADKPETPKLKPFDIKIGAPKNLETPVPRSGPATPFANSSVKKTGLRLGINVLGGNKPFNLSTPQPQSFDTPTALPKEEVAQSGLSSPIVLKSTPLPGSPSRQVGTDNPDLTHVPTTSPQPTALQDVASPPTTPKRSSVEVQNEDDLSNNLRMLAAKEMDVLEIGQKIKEMIETKRAMERDLERLKKKVERALVEQMQSGINSSSNASKGSRPNFFNLPGNNSGNGSRSPLRPRSQSPVRRNLKFGGRQNSGYSENSEYSNNETKGWGNNLFSKPLNFFQQFDTIIQNEFEKLHIPTVSEDKERESSSRGSSSSSFDNLEYSKEINEPIKSLAHNNSRSQEVVNSMTNQLWSFVNEVKSNLLSHDDSDDSPETQRTFSPGKLRSGNNANLAPTSPIQNRTRTPSVSNRTHYGQYSRLHKKRSNASLQPPEVVADGREGHNESPDGFANVVITDDGDLITVGDVEEEVSAV</sequence>
<reference evidence="3" key="2">
    <citation type="submission" date="2014-02" db="EMBL/GenBank/DDBJ databases">
        <title>Complete DNA sequence of /Kuraishia capsulata/ illustrates novel genomic features among budding yeasts (/Saccharomycotina/).</title>
        <authorList>
            <person name="Morales L."/>
            <person name="Noel B."/>
            <person name="Porcel B."/>
            <person name="Marcet-Houben M."/>
            <person name="Hullo M-F."/>
            <person name="Sacerdot C."/>
            <person name="Tekaia F."/>
            <person name="Leh-Louis V."/>
            <person name="Despons L."/>
            <person name="Khanna V."/>
            <person name="Aury J-M."/>
            <person name="Barbe V."/>
            <person name="Couloux A."/>
            <person name="Labadie K."/>
            <person name="Pelletier E."/>
            <person name="Souciet J-L."/>
            <person name="Boekhout T."/>
            <person name="Gabaldon T."/>
            <person name="Wincker P."/>
            <person name="Dujon B."/>
        </authorList>
    </citation>
    <scope>NUCLEOTIDE SEQUENCE</scope>
    <source>
        <strain evidence="3">CBS 1993</strain>
    </source>
</reference>
<accession>W6MTV1</accession>
<feature type="coiled-coil region" evidence="1">
    <location>
        <begin position="208"/>
        <end position="235"/>
    </location>
</feature>
<feature type="region of interest" description="Disordered" evidence="2">
    <location>
        <begin position="238"/>
        <end position="301"/>
    </location>
</feature>
<feature type="compositionally biased region" description="Polar residues" evidence="2">
    <location>
        <begin position="238"/>
        <end position="251"/>
    </location>
</feature>
<dbReference type="HOGENOM" id="CLU_534252_0_0_1"/>
<proteinExistence type="predicted"/>
<feature type="compositionally biased region" description="Basic and acidic residues" evidence="2">
    <location>
        <begin position="337"/>
        <end position="347"/>
    </location>
</feature>
<feature type="compositionally biased region" description="Low complexity" evidence="2">
    <location>
        <begin position="290"/>
        <end position="301"/>
    </location>
</feature>
<feature type="region of interest" description="Disordered" evidence="2">
    <location>
        <begin position="1"/>
        <end position="186"/>
    </location>
</feature>
<feature type="compositionally biased region" description="Low complexity" evidence="2">
    <location>
        <begin position="267"/>
        <end position="280"/>
    </location>
</feature>
<feature type="compositionally biased region" description="Polar residues" evidence="2">
    <location>
        <begin position="154"/>
        <end position="163"/>
    </location>
</feature>
<name>W6MTV1_9ASCO</name>